<dbReference type="InterPro" id="IPR059185">
    <property type="entry name" value="MRP13_sacc"/>
</dbReference>
<comment type="caution">
    <text evidence="2">The sequence shown here is derived from an EMBL/GenBank/DDBJ whole genome shotgun (WGS) entry which is preliminary data.</text>
</comment>
<protein>
    <submittedName>
        <fullName evidence="2">37S ribosomal protein MRP13, mitochondrial</fullName>
    </submittedName>
</protein>
<reference evidence="2 3" key="1">
    <citation type="submission" date="2015-10" db="EMBL/GenBank/DDBJ databases">
        <title>Draft genomes sequences of Candida glabrata isolates 1A, 1B, 2A, 2B, 3A and 3B.</title>
        <authorList>
            <person name="Haavelsrud O.E."/>
            <person name="Gaustad P."/>
        </authorList>
    </citation>
    <scope>NUCLEOTIDE SEQUENCE [LARGE SCALE GENOMIC DNA]</scope>
    <source>
        <strain evidence="2">910700640</strain>
    </source>
</reference>
<feature type="region of interest" description="Disordered" evidence="1">
    <location>
        <begin position="302"/>
        <end position="321"/>
    </location>
</feature>
<dbReference type="GO" id="GO:0003735">
    <property type="term" value="F:structural constituent of ribosome"/>
    <property type="evidence" value="ECO:0007669"/>
    <property type="project" value="EnsemblFungi"/>
</dbReference>
<proteinExistence type="predicted"/>
<keyword evidence="2" id="KW-0689">Ribosomal protein</keyword>
<evidence type="ECO:0000313" key="3">
    <source>
        <dbReference type="Proteomes" id="UP000054886"/>
    </source>
</evidence>
<organism evidence="2 3">
    <name type="scientific">Candida glabrata</name>
    <name type="common">Yeast</name>
    <name type="synonym">Torulopsis glabrata</name>
    <dbReference type="NCBI Taxonomy" id="5478"/>
    <lineage>
        <taxon>Eukaryota</taxon>
        <taxon>Fungi</taxon>
        <taxon>Dikarya</taxon>
        <taxon>Ascomycota</taxon>
        <taxon>Saccharomycotina</taxon>
        <taxon>Saccharomycetes</taxon>
        <taxon>Saccharomycetales</taxon>
        <taxon>Saccharomycetaceae</taxon>
        <taxon>Nakaseomyces</taxon>
    </lineage>
</organism>
<keyword evidence="2" id="KW-0687">Ribonucleoprotein</keyword>
<dbReference type="GO" id="GO:0005763">
    <property type="term" value="C:mitochondrial small ribosomal subunit"/>
    <property type="evidence" value="ECO:0007669"/>
    <property type="project" value="EnsemblFungi"/>
</dbReference>
<gene>
    <name evidence="2" type="ORF">AO440_003294</name>
</gene>
<dbReference type="VEuPathDB" id="FungiDB:GVI51_K00869"/>
<feature type="compositionally biased region" description="Basic and acidic residues" evidence="1">
    <location>
        <begin position="303"/>
        <end position="312"/>
    </location>
</feature>
<dbReference type="AlphaFoldDB" id="A0A0W0CNN9"/>
<dbReference type="VEuPathDB" id="FungiDB:B1J91_K01023g"/>
<dbReference type="EMBL" id="LLZZ01000172">
    <property type="protein sequence ID" value="KTA96470.1"/>
    <property type="molecule type" value="Genomic_DNA"/>
</dbReference>
<name>A0A0W0CNN9_CANGB</name>
<accession>A0A0W0CNN9</accession>
<dbReference type="CDD" id="cd23704">
    <property type="entry name" value="mS44"/>
    <property type="match status" value="1"/>
</dbReference>
<sequence length="321" mass="37403">MLKNCSRFYSAVAKSNKQLLDEFYQYHTTRMNLRPLIYRPKNATLLRSMDLKDPETNKPIQPREPMKPLKKQVLNNFVQEIPQGSKELMDFLQKWFKVSNRKRELFAFLEGSHLQVMLVASLFRIGHYSHVLGLLHSYQSKVVGTGNTKAYDQDRFFNTVLMCSLLRNDLKDLKDAEIGLKKLKVNWGKVTEKNDTLGLTQPLLEAYANQQGISKEDLVLKGRETISNINLPSIGDESRFSRLVTFITENKYTYFLARTIQKFSESCPSEIETFINEYKNALTTLKKDDEYDWSVQNMTEVNKIPEETKQETETQEETQEQ</sequence>
<evidence type="ECO:0000313" key="2">
    <source>
        <dbReference type="EMBL" id="KTA96470.1"/>
    </source>
</evidence>
<dbReference type="VEuPathDB" id="FungiDB:CAGL0K01023g"/>
<dbReference type="VEuPathDB" id="FungiDB:GWK60_K00869"/>
<evidence type="ECO:0000256" key="1">
    <source>
        <dbReference type="SAM" id="MobiDB-lite"/>
    </source>
</evidence>
<dbReference type="Proteomes" id="UP000054886">
    <property type="component" value="Unassembled WGS sequence"/>
</dbReference>